<dbReference type="GO" id="GO:0003723">
    <property type="term" value="F:RNA binding"/>
    <property type="evidence" value="ECO:0007669"/>
    <property type="project" value="UniProtKB-UniRule"/>
</dbReference>
<evidence type="ECO:0000313" key="4">
    <source>
        <dbReference type="EMBL" id="KAK4757788.1"/>
    </source>
</evidence>
<dbReference type="SUPFAM" id="SSF54928">
    <property type="entry name" value="RNA-binding domain, RBD"/>
    <property type="match status" value="1"/>
</dbReference>
<feature type="compositionally biased region" description="Basic and acidic residues" evidence="2">
    <location>
        <begin position="365"/>
        <end position="375"/>
    </location>
</feature>
<evidence type="ECO:0000256" key="2">
    <source>
        <dbReference type="SAM" id="MobiDB-lite"/>
    </source>
</evidence>
<dbReference type="EMBL" id="JAXIOK010000012">
    <property type="protein sequence ID" value="KAK4757788.1"/>
    <property type="molecule type" value="Genomic_DNA"/>
</dbReference>
<dbReference type="PANTHER" id="PTHR23099">
    <property type="entry name" value="TRANSCRIPTIONAL REGULATOR"/>
    <property type="match status" value="1"/>
</dbReference>
<dbReference type="InterPro" id="IPR012677">
    <property type="entry name" value="Nucleotide-bd_a/b_plait_sf"/>
</dbReference>
<feature type="domain" description="RRM" evidence="3">
    <location>
        <begin position="20"/>
        <end position="98"/>
    </location>
</feature>
<feature type="compositionally biased region" description="Polar residues" evidence="2">
    <location>
        <begin position="317"/>
        <end position="333"/>
    </location>
</feature>
<feature type="region of interest" description="Disordered" evidence="2">
    <location>
        <begin position="317"/>
        <end position="475"/>
    </location>
</feature>
<feature type="region of interest" description="Disordered" evidence="2">
    <location>
        <begin position="512"/>
        <end position="589"/>
    </location>
</feature>
<dbReference type="PROSITE" id="PS50102">
    <property type="entry name" value="RRM"/>
    <property type="match status" value="1"/>
</dbReference>
<evidence type="ECO:0000313" key="5">
    <source>
        <dbReference type="Proteomes" id="UP001345219"/>
    </source>
</evidence>
<dbReference type="GO" id="GO:0005634">
    <property type="term" value="C:nucleus"/>
    <property type="evidence" value="ECO:0007669"/>
    <property type="project" value="TreeGrafter"/>
</dbReference>
<feature type="compositionally biased region" description="Basic and acidic residues" evidence="2">
    <location>
        <begin position="518"/>
        <end position="539"/>
    </location>
</feature>
<feature type="compositionally biased region" description="Basic and acidic residues" evidence="2">
    <location>
        <begin position="345"/>
        <end position="355"/>
    </location>
</feature>
<accession>A0AAN7Q1V1</accession>
<feature type="compositionally biased region" description="Acidic residues" evidence="2">
    <location>
        <begin position="409"/>
        <end position="430"/>
    </location>
</feature>
<dbReference type="Gene3D" id="3.30.70.330">
    <property type="match status" value="1"/>
</dbReference>
<proteinExistence type="predicted"/>
<dbReference type="Proteomes" id="UP001345219">
    <property type="component" value="Chromosome 15"/>
</dbReference>
<evidence type="ECO:0000256" key="1">
    <source>
        <dbReference type="PROSITE-ProRule" id="PRU00176"/>
    </source>
</evidence>
<keyword evidence="1" id="KW-0694">RNA-binding</keyword>
<protein>
    <recommendedName>
        <fullName evidence="3">RRM domain-containing protein</fullName>
    </recommendedName>
</protein>
<organism evidence="4 5">
    <name type="scientific">Trapa incisa</name>
    <dbReference type="NCBI Taxonomy" id="236973"/>
    <lineage>
        <taxon>Eukaryota</taxon>
        <taxon>Viridiplantae</taxon>
        <taxon>Streptophyta</taxon>
        <taxon>Embryophyta</taxon>
        <taxon>Tracheophyta</taxon>
        <taxon>Spermatophyta</taxon>
        <taxon>Magnoliopsida</taxon>
        <taxon>eudicotyledons</taxon>
        <taxon>Gunneridae</taxon>
        <taxon>Pentapetalae</taxon>
        <taxon>rosids</taxon>
        <taxon>malvids</taxon>
        <taxon>Myrtales</taxon>
        <taxon>Lythraceae</taxon>
        <taxon>Trapa</taxon>
    </lineage>
</organism>
<gene>
    <name evidence="4" type="ORF">SAY87_019089</name>
</gene>
<dbReference type="InterPro" id="IPR000504">
    <property type="entry name" value="RRM_dom"/>
</dbReference>
<dbReference type="PANTHER" id="PTHR23099:SF0">
    <property type="entry name" value="GERM CELL NUCLEAR ACIDIC PROTEIN"/>
    <property type="match status" value="1"/>
</dbReference>
<dbReference type="SMART" id="SM00360">
    <property type="entry name" value="RRM"/>
    <property type="match status" value="1"/>
</dbReference>
<name>A0AAN7Q1V1_9MYRT</name>
<comment type="caution">
    <text evidence="4">The sequence shown here is derived from an EMBL/GenBank/DDBJ whole genome shotgun (WGS) entry which is preliminary data.</text>
</comment>
<dbReference type="AlphaFoldDB" id="A0AAN7Q1V1"/>
<reference evidence="4 5" key="1">
    <citation type="journal article" date="2023" name="Hortic Res">
        <title>Pangenome of water caltrop reveals structural variations and asymmetric subgenome divergence after allopolyploidization.</title>
        <authorList>
            <person name="Zhang X."/>
            <person name="Chen Y."/>
            <person name="Wang L."/>
            <person name="Yuan Y."/>
            <person name="Fang M."/>
            <person name="Shi L."/>
            <person name="Lu R."/>
            <person name="Comes H.P."/>
            <person name="Ma Y."/>
            <person name="Chen Y."/>
            <person name="Huang G."/>
            <person name="Zhou Y."/>
            <person name="Zheng Z."/>
            <person name="Qiu Y."/>
        </authorList>
    </citation>
    <scope>NUCLEOTIDE SEQUENCE [LARGE SCALE GENOMIC DNA]</scope>
    <source>
        <tissue evidence="4">Roots</tissue>
    </source>
</reference>
<sequence length="627" mass="69899">MAEGAAMAAGAGQTPVAVPVRIFVGGLGEKVREEELISVFESRNLGRVEGVDIVRTKGRSFAYCNFIPSSTASLSKLFSMYNGCAWKGGRLRLEKAKEHYILRLRREWEEDVAVISPPDDVVNAEKVVELPQKPKKPINLEGQIKIFFPRIRKVKSLPLKGTGKHKYSFQRLEVLPYPKHFCNCEEHSGSFLPLKGQQISKPELIDGEIDAKEFDLMKSVMNKLLEKEMGSEIRQGENKLAQEIVDEDESYDEPSHDGDEYNMEEDMMEDEDGLVINIVASSGSTRTRTNKIENKISLLKRQKTELAIDESSRNLLKNHSVSPKRSIEPTSGVNDADSELPSFTKGEKKPKDKSGIRAKWSQKSSWRELLGDKAESSFTVKHLLPGAGTTIEEEVEPDDEDTHVPSSGDSEDHELDTDSDAYDSEEGEDRDLDKHSDVSNSTNTEDSDFSHQEETLGGQTEEFPKPKGAAEVEVNESNAALSSNLGRGAWWLHKSSWTQLLANTQNRPFNLSQICSSEKNEELPDHPDDTPVTDNKQREPSNALATGKEEAMSAPSLLKEPKTPVLQDTVLPNPPNSHNQEEKRQTITDWASPVIGEECLFMKSSASLRDWANSKAALIGSRKRKKP</sequence>
<feature type="compositionally biased region" description="Acidic residues" evidence="2">
    <location>
        <begin position="391"/>
        <end position="401"/>
    </location>
</feature>
<dbReference type="InterPro" id="IPR035979">
    <property type="entry name" value="RBD_domain_sf"/>
</dbReference>
<evidence type="ECO:0000259" key="3">
    <source>
        <dbReference type="PROSITE" id="PS50102"/>
    </source>
</evidence>
<keyword evidence="5" id="KW-1185">Reference proteome</keyword>